<name>A0AA39HC45_9BILA</name>
<organism evidence="2 3">
    <name type="scientific">Steinernema hermaphroditum</name>
    <dbReference type="NCBI Taxonomy" id="289476"/>
    <lineage>
        <taxon>Eukaryota</taxon>
        <taxon>Metazoa</taxon>
        <taxon>Ecdysozoa</taxon>
        <taxon>Nematoda</taxon>
        <taxon>Chromadorea</taxon>
        <taxon>Rhabditida</taxon>
        <taxon>Tylenchina</taxon>
        <taxon>Panagrolaimomorpha</taxon>
        <taxon>Strongyloidoidea</taxon>
        <taxon>Steinernematidae</taxon>
        <taxon>Steinernema</taxon>
    </lineage>
</organism>
<feature type="transmembrane region" description="Helical" evidence="1">
    <location>
        <begin position="131"/>
        <end position="153"/>
    </location>
</feature>
<protein>
    <submittedName>
        <fullName evidence="2">Uncharacterized protein</fullName>
    </submittedName>
</protein>
<feature type="transmembrane region" description="Helical" evidence="1">
    <location>
        <begin position="70"/>
        <end position="95"/>
    </location>
</feature>
<keyword evidence="1" id="KW-1133">Transmembrane helix</keyword>
<keyword evidence="1" id="KW-0812">Transmembrane</keyword>
<proteinExistence type="predicted"/>
<evidence type="ECO:0000313" key="3">
    <source>
        <dbReference type="Proteomes" id="UP001175271"/>
    </source>
</evidence>
<dbReference type="Proteomes" id="UP001175271">
    <property type="component" value="Unassembled WGS sequence"/>
</dbReference>
<gene>
    <name evidence="2" type="ORF">QR680_016725</name>
</gene>
<dbReference type="EMBL" id="JAUCMV010000004">
    <property type="protein sequence ID" value="KAK0403118.1"/>
    <property type="molecule type" value="Genomic_DNA"/>
</dbReference>
<feature type="transmembrane region" description="Helical" evidence="1">
    <location>
        <begin position="39"/>
        <end position="58"/>
    </location>
</feature>
<keyword evidence="1" id="KW-0472">Membrane</keyword>
<evidence type="ECO:0000313" key="2">
    <source>
        <dbReference type="EMBL" id="KAK0403118.1"/>
    </source>
</evidence>
<reference evidence="2" key="1">
    <citation type="submission" date="2023-06" db="EMBL/GenBank/DDBJ databases">
        <title>Genomic analysis of the entomopathogenic nematode Steinernema hermaphroditum.</title>
        <authorList>
            <person name="Schwarz E.M."/>
            <person name="Heppert J.K."/>
            <person name="Baniya A."/>
            <person name="Schwartz H.T."/>
            <person name="Tan C.-H."/>
            <person name="Antoshechkin I."/>
            <person name="Sternberg P.W."/>
            <person name="Goodrich-Blair H."/>
            <person name="Dillman A.R."/>
        </authorList>
    </citation>
    <scope>NUCLEOTIDE SEQUENCE</scope>
    <source>
        <strain evidence="2">PS9179</strain>
        <tissue evidence="2">Whole animal</tissue>
    </source>
</reference>
<accession>A0AA39HC45</accession>
<dbReference type="AlphaFoldDB" id="A0AA39HC45"/>
<comment type="caution">
    <text evidence="2">The sequence shown here is derived from an EMBL/GenBank/DDBJ whole genome shotgun (WGS) entry which is preliminary data.</text>
</comment>
<keyword evidence="3" id="KW-1185">Reference proteome</keyword>
<sequence>MHAFIPLPYDLIWYANDDHPSPSPFVFGRRHGLQVERTGIIVAAGIVVAAVSGVTIYVCNVTTNKGEFLANFIINTGFSVLLMLVSFFMGAFCTLKKDRRTGILVAAGIVVATVSGATIYVYNVTANKGEFLANFIISTGVSVLLMLVSFFMLPQ</sequence>
<evidence type="ECO:0000256" key="1">
    <source>
        <dbReference type="SAM" id="Phobius"/>
    </source>
</evidence>
<feature type="transmembrane region" description="Helical" evidence="1">
    <location>
        <begin position="102"/>
        <end position="125"/>
    </location>
</feature>